<organism evidence="1 2">
    <name type="scientific">Gossypium stocksii</name>
    <dbReference type="NCBI Taxonomy" id="47602"/>
    <lineage>
        <taxon>Eukaryota</taxon>
        <taxon>Viridiplantae</taxon>
        <taxon>Streptophyta</taxon>
        <taxon>Embryophyta</taxon>
        <taxon>Tracheophyta</taxon>
        <taxon>Spermatophyta</taxon>
        <taxon>Magnoliopsida</taxon>
        <taxon>eudicotyledons</taxon>
        <taxon>Gunneridae</taxon>
        <taxon>Pentapetalae</taxon>
        <taxon>rosids</taxon>
        <taxon>malvids</taxon>
        <taxon>Malvales</taxon>
        <taxon>Malvaceae</taxon>
        <taxon>Malvoideae</taxon>
        <taxon>Gossypium</taxon>
    </lineage>
</organism>
<evidence type="ECO:0000313" key="2">
    <source>
        <dbReference type="Proteomes" id="UP000828251"/>
    </source>
</evidence>
<dbReference type="EMBL" id="JAIQCV010000009">
    <property type="protein sequence ID" value="KAH1066803.1"/>
    <property type="molecule type" value="Genomic_DNA"/>
</dbReference>
<dbReference type="AlphaFoldDB" id="A0A9D3ZV61"/>
<dbReference type="Proteomes" id="UP000828251">
    <property type="component" value="Unassembled WGS sequence"/>
</dbReference>
<gene>
    <name evidence="1" type="ORF">J1N35_031790</name>
</gene>
<proteinExistence type="predicted"/>
<sequence length="134" mass="15539">METGCLFMQSNPSCSSYVSFRPTPVNAKNMVELSRIFSYMEGGNGTVVVVCHVCVFGGRVSCFLGFVQKFGTYHFDGPHFRKNKNHTIKRANFTQMEKRKDFKQKDNDPNLDGTMVWCCFHCWVLFFYFYKCCS</sequence>
<accession>A0A9D3ZV61</accession>
<evidence type="ECO:0000313" key="1">
    <source>
        <dbReference type="EMBL" id="KAH1066803.1"/>
    </source>
</evidence>
<protein>
    <submittedName>
        <fullName evidence="1">Uncharacterized protein</fullName>
    </submittedName>
</protein>
<reference evidence="1 2" key="1">
    <citation type="journal article" date="2021" name="Plant Biotechnol. J.">
        <title>Multi-omics assisted identification of the key and species-specific regulatory components of drought-tolerant mechanisms in Gossypium stocksii.</title>
        <authorList>
            <person name="Yu D."/>
            <person name="Ke L."/>
            <person name="Zhang D."/>
            <person name="Wu Y."/>
            <person name="Sun Y."/>
            <person name="Mei J."/>
            <person name="Sun J."/>
            <person name="Sun Y."/>
        </authorList>
    </citation>
    <scope>NUCLEOTIDE SEQUENCE [LARGE SCALE GENOMIC DNA]</scope>
    <source>
        <strain evidence="2">cv. E1</strain>
        <tissue evidence="1">Leaf</tissue>
    </source>
</reference>
<name>A0A9D3ZV61_9ROSI</name>
<comment type="caution">
    <text evidence="1">The sequence shown here is derived from an EMBL/GenBank/DDBJ whole genome shotgun (WGS) entry which is preliminary data.</text>
</comment>
<keyword evidence="2" id="KW-1185">Reference proteome</keyword>